<keyword evidence="1" id="KW-1133">Transmembrane helix</keyword>
<sequence length="454" mass="52159">MGWFFPIIALFIAFIWIRYFRDIDIFEREKWGPMVLSFFLGACSVALVFWISPLLGKALGIKLSGNWLDDFLFIFIQVAGLEELAKVLAFGLSFLLMRKQFNEPLDYLIYCSLSALGFSAFENILYFNSAGASIIVARGILSTVGHMFNTALFAYGIILFRFRYNKSRPALILLFFILAALAHTFYNFPLMHQGMRIYGYLLTLIYFLSTISIYAAILNNALNQSPFFSYQKVIDSTTVSSRLLTSYILLFFIQLGLMYWEDRDLGYSLMRFKEDMITTGFVVLVSSVRLSRFLLIKGRWHPLRLELPFSFGHTGLGSSILSHRFRIKGDAYNAVYLHRYWHQWVWIRPVPGQEEFPLENARAYIESKHFIQGDLAVYKVQVEQEGSLQYFGIAPKLRGSQFIGDEKFPIAALFEWPDTLDEPAVLAKTKAKKLKLLGWVALIPSPESDSLLES</sequence>
<organism evidence="2 3">
    <name type="scientific">Croceimicrobium hydrocarbonivorans</name>
    <dbReference type="NCBI Taxonomy" id="2761580"/>
    <lineage>
        <taxon>Bacteria</taxon>
        <taxon>Pseudomonadati</taxon>
        <taxon>Bacteroidota</taxon>
        <taxon>Flavobacteriia</taxon>
        <taxon>Flavobacteriales</taxon>
        <taxon>Owenweeksiaceae</taxon>
        <taxon>Croceimicrobium</taxon>
    </lineage>
</organism>
<dbReference type="EMBL" id="CP060139">
    <property type="protein sequence ID" value="QNR24094.1"/>
    <property type="molecule type" value="Genomic_DNA"/>
</dbReference>
<protein>
    <submittedName>
        <fullName evidence="2">PrsW family intramembrane metalloprotease</fullName>
    </submittedName>
</protein>
<dbReference type="PANTHER" id="PTHR36844">
    <property type="entry name" value="PROTEASE PRSW"/>
    <property type="match status" value="1"/>
</dbReference>
<accession>A0A7H0VEE6</accession>
<dbReference type="GO" id="GO:0008237">
    <property type="term" value="F:metallopeptidase activity"/>
    <property type="evidence" value="ECO:0007669"/>
    <property type="project" value="UniProtKB-KW"/>
</dbReference>
<dbReference type="Pfam" id="PF13367">
    <property type="entry name" value="PrsW-protease"/>
    <property type="match status" value="1"/>
</dbReference>
<feature type="transmembrane region" description="Helical" evidence="1">
    <location>
        <begin position="170"/>
        <end position="191"/>
    </location>
</feature>
<evidence type="ECO:0000313" key="3">
    <source>
        <dbReference type="Proteomes" id="UP000516305"/>
    </source>
</evidence>
<dbReference type="KEGG" id="chyd:H4K34_17250"/>
<dbReference type="AlphaFoldDB" id="A0A7H0VEE6"/>
<feature type="transmembrane region" description="Helical" evidence="1">
    <location>
        <begin position="276"/>
        <end position="295"/>
    </location>
</feature>
<keyword evidence="2" id="KW-0645">Protease</keyword>
<dbReference type="GO" id="GO:0006508">
    <property type="term" value="P:proteolysis"/>
    <property type="evidence" value="ECO:0007669"/>
    <property type="project" value="UniProtKB-KW"/>
</dbReference>
<feature type="transmembrane region" description="Helical" evidence="1">
    <location>
        <begin position="6"/>
        <end position="21"/>
    </location>
</feature>
<keyword evidence="2" id="KW-0378">Hydrolase</keyword>
<feature type="transmembrane region" description="Helical" evidence="1">
    <location>
        <begin position="197"/>
        <end position="222"/>
    </location>
</feature>
<dbReference type="PANTHER" id="PTHR36844:SF1">
    <property type="entry name" value="PROTEASE PRSW"/>
    <property type="match status" value="1"/>
</dbReference>
<feature type="transmembrane region" description="Helical" evidence="1">
    <location>
        <begin position="71"/>
        <end position="95"/>
    </location>
</feature>
<evidence type="ECO:0000313" key="2">
    <source>
        <dbReference type="EMBL" id="QNR24094.1"/>
    </source>
</evidence>
<keyword evidence="1" id="KW-0472">Membrane</keyword>
<dbReference type="RefSeq" id="WP_210758628.1">
    <property type="nucleotide sequence ID" value="NZ_CP060139.1"/>
</dbReference>
<feature type="transmembrane region" description="Helical" evidence="1">
    <location>
        <begin position="33"/>
        <end position="51"/>
    </location>
</feature>
<feature type="transmembrane region" description="Helical" evidence="1">
    <location>
        <begin position="107"/>
        <end position="127"/>
    </location>
</feature>
<dbReference type="InterPro" id="IPR026898">
    <property type="entry name" value="PrsW"/>
</dbReference>
<name>A0A7H0VEE6_9FLAO</name>
<proteinExistence type="predicted"/>
<evidence type="ECO:0000256" key="1">
    <source>
        <dbReference type="SAM" id="Phobius"/>
    </source>
</evidence>
<reference evidence="2 3" key="1">
    <citation type="submission" date="2020-08" db="EMBL/GenBank/DDBJ databases">
        <title>Croceimicrobium hydrocarbonivorans gen. nov., sp. nov., a novel marine bacterium isolated from a bacterial consortium that degrades polyethylene terephthalate.</title>
        <authorList>
            <person name="Liu R."/>
        </authorList>
    </citation>
    <scope>NUCLEOTIDE SEQUENCE [LARGE SCALE GENOMIC DNA]</scope>
    <source>
        <strain evidence="2 3">A20-9</strain>
    </source>
</reference>
<keyword evidence="1" id="KW-0812">Transmembrane</keyword>
<keyword evidence="3" id="KW-1185">Reference proteome</keyword>
<keyword evidence="2" id="KW-0482">Metalloprotease</keyword>
<feature type="transmembrane region" description="Helical" evidence="1">
    <location>
        <begin position="243"/>
        <end position="260"/>
    </location>
</feature>
<gene>
    <name evidence="2" type="ORF">H4K34_17250</name>
</gene>
<feature type="transmembrane region" description="Helical" evidence="1">
    <location>
        <begin position="133"/>
        <end position="158"/>
    </location>
</feature>
<dbReference type="Proteomes" id="UP000516305">
    <property type="component" value="Chromosome"/>
</dbReference>